<evidence type="ECO:0000313" key="1">
    <source>
        <dbReference type="EMBL" id="KAJ8600418.1"/>
    </source>
</evidence>
<gene>
    <name evidence="1" type="ORF">CTAYLR_001467</name>
</gene>
<dbReference type="Proteomes" id="UP001230188">
    <property type="component" value="Unassembled WGS sequence"/>
</dbReference>
<keyword evidence="2" id="KW-1185">Reference proteome</keyword>
<reference evidence="1" key="1">
    <citation type="submission" date="2023-01" db="EMBL/GenBank/DDBJ databases">
        <title>Metagenome sequencing of chrysophaentin producing Chrysophaeum taylorii.</title>
        <authorList>
            <person name="Davison J."/>
            <person name="Bewley C."/>
        </authorList>
    </citation>
    <scope>NUCLEOTIDE SEQUENCE</scope>
    <source>
        <strain evidence="1">NIES-1699</strain>
    </source>
</reference>
<sequence>MQWYLACDRNHQVLAARLEAALEDDDSSLFEPRVFRVEDLRGLPGRAAGGLAVQDFKLACIDRALGENPEGSYIVWSDADVQPLAPLSELRAAIERESATQMDVYAQREFEDVGVNVGFLVLRVTETTRTLFAKVRRTMTETRALDQKVLNRMLVAGEATVARLPSSFWASSNATARPTLDSLVLHHANFVPGDARSDARDPTPKLDQLDAVAAMRRANNAPVWDAFLDRLATDPTLHQYRDRHFPLVDRPRWGDLP</sequence>
<dbReference type="AlphaFoldDB" id="A0AAD7XIB0"/>
<evidence type="ECO:0000313" key="2">
    <source>
        <dbReference type="Proteomes" id="UP001230188"/>
    </source>
</evidence>
<accession>A0AAD7XIB0</accession>
<dbReference type="SUPFAM" id="SSF53448">
    <property type="entry name" value="Nucleotide-diphospho-sugar transferases"/>
    <property type="match status" value="1"/>
</dbReference>
<name>A0AAD7XIB0_9STRA</name>
<protein>
    <submittedName>
        <fullName evidence="1">Uncharacterized protein</fullName>
    </submittedName>
</protein>
<dbReference type="EMBL" id="JAQMWT010000523">
    <property type="protein sequence ID" value="KAJ8600418.1"/>
    <property type="molecule type" value="Genomic_DNA"/>
</dbReference>
<dbReference type="InterPro" id="IPR029044">
    <property type="entry name" value="Nucleotide-diphossugar_trans"/>
</dbReference>
<proteinExistence type="predicted"/>
<comment type="caution">
    <text evidence="1">The sequence shown here is derived from an EMBL/GenBank/DDBJ whole genome shotgun (WGS) entry which is preliminary data.</text>
</comment>
<organism evidence="1 2">
    <name type="scientific">Chrysophaeum taylorii</name>
    <dbReference type="NCBI Taxonomy" id="2483200"/>
    <lineage>
        <taxon>Eukaryota</taxon>
        <taxon>Sar</taxon>
        <taxon>Stramenopiles</taxon>
        <taxon>Ochrophyta</taxon>
        <taxon>Pelagophyceae</taxon>
        <taxon>Pelagomonadales</taxon>
        <taxon>Pelagomonadaceae</taxon>
        <taxon>Chrysophaeum</taxon>
    </lineage>
</organism>